<name>A0A0E9QMB3_ANGAN</name>
<protein>
    <submittedName>
        <fullName evidence="1">Uncharacterized protein</fullName>
    </submittedName>
</protein>
<accession>A0A0E9QMB3</accession>
<reference evidence="1" key="1">
    <citation type="submission" date="2014-11" db="EMBL/GenBank/DDBJ databases">
        <authorList>
            <person name="Amaro Gonzalez C."/>
        </authorList>
    </citation>
    <scope>NUCLEOTIDE SEQUENCE</scope>
</reference>
<evidence type="ECO:0000313" key="1">
    <source>
        <dbReference type="EMBL" id="JAH17652.1"/>
    </source>
</evidence>
<proteinExistence type="predicted"/>
<organism evidence="1">
    <name type="scientific">Anguilla anguilla</name>
    <name type="common">European freshwater eel</name>
    <name type="synonym">Muraena anguilla</name>
    <dbReference type="NCBI Taxonomy" id="7936"/>
    <lineage>
        <taxon>Eukaryota</taxon>
        <taxon>Metazoa</taxon>
        <taxon>Chordata</taxon>
        <taxon>Craniata</taxon>
        <taxon>Vertebrata</taxon>
        <taxon>Euteleostomi</taxon>
        <taxon>Actinopterygii</taxon>
        <taxon>Neopterygii</taxon>
        <taxon>Teleostei</taxon>
        <taxon>Anguilliformes</taxon>
        <taxon>Anguillidae</taxon>
        <taxon>Anguilla</taxon>
    </lineage>
</organism>
<sequence>MLKVTHVKFGLICSKLANCS</sequence>
<dbReference type="EMBL" id="GBXM01090925">
    <property type="protein sequence ID" value="JAH17652.1"/>
    <property type="molecule type" value="Transcribed_RNA"/>
</dbReference>
<dbReference type="AlphaFoldDB" id="A0A0E9QMB3"/>
<reference evidence="1" key="2">
    <citation type="journal article" date="2015" name="Fish Shellfish Immunol.">
        <title>Early steps in the European eel (Anguilla anguilla)-Vibrio vulnificus interaction in the gills: Role of the RtxA13 toxin.</title>
        <authorList>
            <person name="Callol A."/>
            <person name="Pajuelo D."/>
            <person name="Ebbesson L."/>
            <person name="Teles M."/>
            <person name="MacKenzie S."/>
            <person name="Amaro C."/>
        </authorList>
    </citation>
    <scope>NUCLEOTIDE SEQUENCE</scope>
</reference>